<dbReference type="SMART" id="SM00155">
    <property type="entry name" value="PLDc"/>
    <property type="match status" value="2"/>
</dbReference>
<accession>A0A3M2RKC6</accession>
<name>A0A3M2RKC6_9GAMM</name>
<dbReference type="PANTHER" id="PTHR21248">
    <property type="entry name" value="CARDIOLIPIN SYNTHASE"/>
    <property type="match status" value="1"/>
</dbReference>
<dbReference type="InterPro" id="IPR001736">
    <property type="entry name" value="PLipase_D/transphosphatidylase"/>
</dbReference>
<dbReference type="Gene3D" id="3.30.870.10">
    <property type="entry name" value="Endonuclease Chain A"/>
    <property type="match status" value="2"/>
</dbReference>
<dbReference type="InterPro" id="IPR025202">
    <property type="entry name" value="PLD-like_dom"/>
</dbReference>
<dbReference type="RefSeq" id="WP_114333176.1">
    <property type="nucleotide sequence ID" value="NZ_QMDL01000001.1"/>
</dbReference>
<dbReference type="Pfam" id="PF13091">
    <property type="entry name" value="PLDc_2"/>
    <property type="match status" value="2"/>
</dbReference>
<dbReference type="Proteomes" id="UP000265903">
    <property type="component" value="Unassembled WGS sequence"/>
</dbReference>
<dbReference type="SUPFAM" id="SSF56024">
    <property type="entry name" value="Phospholipase D/nuclease"/>
    <property type="match status" value="2"/>
</dbReference>
<dbReference type="PROSITE" id="PS51257">
    <property type="entry name" value="PROKAR_LIPOPROTEIN"/>
    <property type="match status" value="1"/>
</dbReference>
<reference evidence="2 3" key="1">
    <citation type="submission" date="2018-08" db="EMBL/GenBank/DDBJ databases">
        <title>Whole Genome Sequence of the Moderate Halophilic Marine Bacterium Marinobacter litoralis Sw-45.</title>
        <authorList>
            <person name="Musa H."/>
        </authorList>
    </citation>
    <scope>NUCLEOTIDE SEQUENCE [LARGE SCALE GENOMIC DNA]</scope>
    <source>
        <strain evidence="2 3">Sw-45</strain>
    </source>
</reference>
<feature type="domain" description="PLD phosphodiesterase" evidence="1">
    <location>
        <begin position="413"/>
        <end position="440"/>
    </location>
</feature>
<gene>
    <name evidence="2" type="primary">clsA_1</name>
    <name evidence="2" type="ORF">DOQ08_00342</name>
</gene>
<protein>
    <submittedName>
        <fullName evidence="2">Major cardiolipin synthase ClsA</fullName>
        <ecNumber evidence="2">2.7.8.-</ecNumber>
    </submittedName>
</protein>
<dbReference type="OrthoDB" id="9814092at2"/>
<keyword evidence="3" id="KW-1185">Reference proteome</keyword>
<dbReference type="GO" id="GO:0032049">
    <property type="term" value="P:cardiolipin biosynthetic process"/>
    <property type="evidence" value="ECO:0007669"/>
    <property type="project" value="UniProtKB-ARBA"/>
</dbReference>
<dbReference type="PANTHER" id="PTHR21248:SF12">
    <property type="entry name" value="CARDIOLIPIN SYNTHASE C"/>
    <property type="match status" value="1"/>
</dbReference>
<comment type="caution">
    <text evidence="2">The sequence shown here is derived from an EMBL/GenBank/DDBJ whole genome shotgun (WGS) entry which is preliminary data.</text>
</comment>
<evidence type="ECO:0000313" key="3">
    <source>
        <dbReference type="Proteomes" id="UP000265903"/>
    </source>
</evidence>
<dbReference type="EMBL" id="QMDL01000001">
    <property type="protein sequence ID" value="RMJ05672.1"/>
    <property type="molecule type" value="Genomic_DNA"/>
</dbReference>
<evidence type="ECO:0000313" key="2">
    <source>
        <dbReference type="EMBL" id="RMJ05672.1"/>
    </source>
</evidence>
<feature type="domain" description="PLD phosphodiesterase" evidence="1">
    <location>
        <begin position="171"/>
        <end position="198"/>
    </location>
</feature>
<dbReference type="GO" id="GO:0030572">
    <property type="term" value="F:phosphatidyltransferase activity"/>
    <property type="evidence" value="ECO:0007669"/>
    <property type="project" value="UniProtKB-ARBA"/>
</dbReference>
<keyword evidence="2" id="KW-0808">Transferase</keyword>
<sequence>MPRKLQTSLIKSLGLWLLFGVLAGCASALQPVEHDPALAKGLAPDSFFTEQAKQHLSADLPDTGFLLLNTGRDALTVRAALIESARQSIDAQYYIWNDDSSGRYLAGRLVAAAERGINVRLLLDDINVAGKESLFAVLNGHPHIRVRIFNPARSRSGVGRFLSLLLDFDRINRRMHNKTFVVDGYAGVAGGRNIGDEYFDEHPALNFRDRDVMALGPLVGDMTDNFEAYWNSQWSYPLEQIYQPQAPELAASARLRLINETAQAQAFKTMPPQGREAAETFLENRFAGLTQAPARLVYDVPPKDPEAPTDTPKLTAKALYELVAEAETEILVESAYFVLADDQLKEIREVVKPGLSILAITNSLASNDLVTNHSAYVRWREEMLESGIDLYELRPDAKGCKEWVGNEAACINGAVSLHSKAVVFDQSTLFVGSLNVNLRSIYLNGETVLIIQSPELAKAVADDIRYSMTPENSWHVTLDESGDLMWQSSDQQVDHEPDVGFWRRAKSRFLSWLPLEKYL</sequence>
<dbReference type="AlphaFoldDB" id="A0A3M2RKC6"/>
<dbReference type="EC" id="2.7.8.-" evidence="2"/>
<evidence type="ECO:0000259" key="1">
    <source>
        <dbReference type="PROSITE" id="PS50035"/>
    </source>
</evidence>
<organism evidence="2 3">
    <name type="scientific">Marinobacter litoralis</name>
    <dbReference type="NCBI Taxonomy" id="187981"/>
    <lineage>
        <taxon>Bacteria</taxon>
        <taxon>Pseudomonadati</taxon>
        <taxon>Pseudomonadota</taxon>
        <taxon>Gammaproteobacteria</taxon>
        <taxon>Pseudomonadales</taxon>
        <taxon>Marinobacteraceae</taxon>
        <taxon>Marinobacter</taxon>
    </lineage>
</organism>
<dbReference type="CDD" id="cd09113">
    <property type="entry name" value="PLDc_ymdC_like_2"/>
    <property type="match status" value="1"/>
</dbReference>
<proteinExistence type="predicted"/>
<dbReference type="CDD" id="cd09111">
    <property type="entry name" value="PLDc_ymdC_like_1"/>
    <property type="match status" value="1"/>
</dbReference>
<dbReference type="PROSITE" id="PS50035">
    <property type="entry name" value="PLD"/>
    <property type="match status" value="2"/>
</dbReference>